<dbReference type="Gene3D" id="3.40.50.980">
    <property type="match status" value="2"/>
</dbReference>
<dbReference type="SUPFAM" id="SSF56801">
    <property type="entry name" value="Acetyl-CoA synthetase-like"/>
    <property type="match status" value="1"/>
</dbReference>
<dbReference type="InterPro" id="IPR000873">
    <property type="entry name" value="AMP-dep_synth/lig_dom"/>
</dbReference>
<dbReference type="NCBIfam" id="TIGR01720">
    <property type="entry name" value="NRPS-para261"/>
    <property type="match status" value="1"/>
</dbReference>
<comment type="caution">
    <text evidence="5">The sequence shown here is derived from an EMBL/GenBank/DDBJ whole genome shotgun (WGS) entry which is preliminary data.</text>
</comment>
<dbReference type="EMBL" id="JAJAUY010000241">
    <property type="protein sequence ID" value="MCB5183512.1"/>
    <property type="molecule type" value="Genomic_DNA"/>
</dbReference>
<evidence type="ECO:0000259" key="4">
    <source>
        <dbReference type="Pfam" id="PF00668"/>
    </source>
</evidence>
<proteinExistence type="predicted"/>
<keyword evidence="1" id="KW-0045">Antibiotic biosynthesis</keyword>
<feature type="non-terminal residue" evidence="5">
    <location>
        <position position="1202"/>
    </location>
</feature>
<evidence type="ECO:0000313" key="5">
    <source>
        <dbReference type="EMBL" id="MCB5183512.1"/>
    </source>
</evidence>
<feature type="domain" description="Condensation" evidence="4">
    <location>
        <begin position="23"/>
        <end position="389"/>
    </location>
</feature>
<dbReference type="Gene3D" id="3.30.559.30">
    <property type="entry name" value="Nonribosomal peptide synthetase, condensation domain"/>
    <property type="match status" value="2"/>
</dbReference>
<dbReference type="Proteomes" id="UP001199054">
    <property type="component" value="Unassembled WGS sequence"/>
</dbReference>
<keyword evidence="6" id="KW-1185">Reference proteome</keyword>
<organism evidence="5 6">
    <name type="scientific">Streptomyces antimicrobicus</name>
    <dbReference type="NCBI Taxonomy" id="2883108"/>
    <lineage>
        <taxon>Bacteria</taxon>
        <taxon>Bacillati</taxon>
        <taxon>Actinomycetota</taxon>
        <taxon>Actinomycetes</taxon>
        <taxon>Kitasatosporales</taxon>
        <taxon>Streptomycetaceae</taxon>
        <taxon>Streptomyces</taxon>
    </lineage>
</organism>
<dbReference type="CDD" id="cd19543">
    <property type="entry name" value="DCL_NRPS"/>
    <property type="match status" value="1"/>
</dbReference>
<accession>A0ABS8BFV1</accession>
<name>A0ABS8BFV1_9ACTN</name>
<dbReference type="InterPro" id="IPR020845">
    <property type="entry name" value="AMP-binding_CS"/>
</dbReference>
<dbReference type="SUPFAM" id="SSF52777">
    <property type="entry name" value="CoA-dependent acyltransferases"/>
    <property type="match status" value="4"/>
</dbReference>
<dbReference type="InterPro" id="IPR010060">
    <property type="entry name" value="NRPS_synth"/>
</dbReference>
<dbReference type="Pfam" id="PF00668">
    <property type="entry name" value="Condensation"/>
    <property type="match status" value="2"/>
</dbReference>
<dbReference type="InterPro" id="IPR023213">
    <property type="entry name" value="CAT-like_dom_sf"/>
</dbReference>
<dbReference type="Gene3D" id="3.30.559.10">
    <property type="entry name" value="Chloramphenicol acetyltransferase-like domain"/>
    <property type="match status" value="2"/>
</dbReference>
<dbReference type="PANTHER" id="PTHR45398:SF1">
    <property type="entry name" value="ENZYME, PUTATIVE (JCVI)-RELATED"/>
    <property type="match status" value="1"/>
</dbReference>
<dbReference type="Pfam" id="PF00501">
    <property type="entry name" value="AMP-binding"/>
    <property type="match status" value="1"/>
</dbReference>
<evidence type="ECO:0000313" key="6">
    <source>
        <dbReference type="Proteomes" id="UP001199054"/>
    </source>
</evidence>
<evidence type="ECO:0000256" key="2">
    <source>
        <dbReference type="SAM" id="MobiDB-lite"/>
    </source>
</evidence>
<feature type="region of interest" description="Disordered" evidence="2">
    <location>
        <begin position="1"/>
        <end position="20"/>
    </location>
</feature>
<dbReference type="InterPro" id="IPR001242">
    <property type="entry name" value="Condensation_dom"/>
</dbReference>
<evidence type="ECO:0000259" key="3">
    <source>
        <dbReference type="Pfam" id="PF00501"/>
    </source>
</evidence>
<dbReference type="PROSITE" id="PS00455">
    <property type="entry name" value="AMP_BINDING"/>
    <property type="match status" value="1"/>
</dbReference>
<dbReference type="PANTHER" id="PTHR45398">
    <property type="match status" value="1"/>
</dbReference>
<feature type="domain" description="AMP-dependent synthetase/ligase" evidence="3">
    <location>
        <begin position="955"/>
        <end position="1191"/>
    </location>
</feature>
<protein>
    <submittedName>
        <fullName evidence="5">Condensation domain-containing protein</fullName>
    </submittedName>
</protein>
<sequence length="1202" mass="127419">MAEAAAEQAPAAPAEDEPAGALPLTPIAAWLAERGGSPDRYHQATLLQVPAALTEDHLVAAVRTLMERHAALRMRLLSTQDAPFALETAPAGDAAALARDAVHRVDVTGADDAALAAAVARHTDEAVAHLAPRAGRMLRAVWYDAGPDRPGRLLLVAHHLVVDGVSWSILLPDLAEAHGAAAQGRTPAPAVPGTSLRTWARELTRLAATPERTGELPYWQDVLSAVEPRVGTRPLDPAVDTAATERSLSLTLPAPVTEALLTTAPAVFHARVHELLLAALVGAVRRWREARGAAAADVLVDVEGHGREDVLPGADVSRTVGWFTSVYPVRFTGGAEEDPQELLTQVKETLRAVPDNGIGYGLLRYTNPGTRPALAALPTPQIAFNYLGRLAGPGRGDWTTAPGAAPLSGGYDPSMPLAHAVELNTYTEDGPDGPTLTAVWNRAGELLGETEARHLADLWFQELRRLADRAGQPGAGRFSPSDLPLVTLDQQQIDRLTALHPGAVDILPVAPLQQGLLFHALFDDAGPDVYTVQFLFDLQGPLDADALRAAAGSLLDRHPNLRAGFHHQDLPHPVQVIPGTTAPGWAEHDLSALSGAEQQAELTRIQETERRTRFDLQSPPLLRFTLVALGDDRHRLVFTHHHLLLDGWSMPLYVAELLALYAGRALPAATPYRDYLAWLTEQDAPAAEDAWRQAFAGVEEPTLLAGTGLDTSTPVAPDQLLYDLPADLTAAVTATARRHGLTLATVVQGAWALLLGALTGRDDVVFGGTVSGRPPEVPGIESMVGLFINTLPVRVTLDPAESAAALLARVQDEQSRLLPHQHLGLADVQRLAGIGELFDTITVLENYPLDPARLSEPGLAVTGIDGRDATHYPLSLAVMPGERLHLRLNYRPDAFTADAVDRIVRRFEAVLRFLADRAQEPVGRLTVLLDEERGRLEAAGLPGTAPQPQDFTSLFTRQVTASPDAPALRFGTTDLTYRELDERAAALAGRLAAAGAGPERIVAVALPRSPELVVTVLAVLRTGAAYLPVDPAYPAERIAYMLDDARPALVVTTGELAATLPGTAPTYLVDGEQQSAAAPLTPSAAVRPQTPAYVIYTSGSTGRPKGVVVTHAGVASLVASQVERFEVGPGCRVLQFASPSFDAAFWELVMGLLTGATLVAGSPEELTPGPALAAFTARHGITHATLPPVVLGAAAPGDLASL</sequence>
<reference evidence="5 6" key="1">
    <citation type="submission" date="2021-10" db="EMBL/GenBank/DDBJ databases">
        <title>Streptomyces sp. strain SMC 277, a novel streptomycete isolated from soil.</title>
        <authorList>
            <person name="Chanama M."/>
        </authorList>
    </citation>
    <scope>NUCLEOTIDE SEQUENCE [LARGE SCALE GENOMIC DNA]</scope>
    <source>
        <strain evidence="5 6">SMC 277</strain>
    </source>
</reference>
<feature type="domain" description="Condensation" evidence="4">
    <location>
        <begin position="505"/>
        <end position="935"/>
    </location>
</feature>
<gene>
    <name evidence="5" type="ORF">LG632_29675</name>
</gene>
<evidence type="ECO:0000256" key="1">
    <source>
        <dbReference type="ARBA" id="ARBA00023194"/>
    </source>
</evidence>